<evidence type="ECO:0000313" key="9">
    <source>
        <dbReference type="EMBL" id="PZW27473.1"/>
    </source>
</evidence>
<feature type="transmembrane region" description="Helical" evidence="7">
    <location>
        <begin position="21"/>
        <end position="43"/>
    </location>
</feature>
<feature type="transmembrane region" description="Helical" evidence="7">
    <location>
        <begin position="154"/>
        <end position="177"/>
    </location>
</feature>
<dbReference type="EMBL" id="QKUF01000012">
    <property type="protein sequence ID" value="PZW27473.1"/>
    <property type="molecule type" value="Genomic_DNA"/>
</dbReference>
<dbReference type="OrthoDB" id="9815445at2"/>
<feature type="transmembrane region" description="Helical" evidence="7">
    <location>
        <begin position="257"/>
        <end position="278"/>
    </location>
</feature>
<dbReference type="AlphaFoldDB" id="A0A326U499"/>
<keyword evidence="2 7" id="KW-0813">Transport</keyword>
<proteinExistence type="inferred from homology"/>
<evidence type="ECO:0000256" key="6">
    <source>
        <dbReference type="ARBA" id="ARBA00023136"/>
    </source>
</evidence>
<dbReference type="Pfam" id="PF00528">
    <property type="entry name" value="BPD_transp_1"/>
    <property type="match status" value="1"/>
</dbReference>
<feature type="transmembrane region" description="Helical" evidence="7">
    <location>
        <begin position="85"/>
        <end position="109"/>
    </location>
</feature>
<evidence type="ECO:0000313" key="10">
    <source>
        <dbReference type="Proteomes" id="UP000248806"/>
    </source>
</evidence>
<reference evidence="9 10" key="1">
    <citation type="submission" date="2018-06" db="EMBL/GenBank/DDBJ databases">
        <title>Genomic Encyclopedia of Archaeal and Bacterial Type Strains, Phase II (KMG-II): from individual species to whole genera.</title>
        <authorList>
            <person name="Goeker M."/>
        </authorList>
    </citation>
    <scope>NUCLEOTIDE SEQUENCE [LARGE SCALE GENOMIC DNA]</scope>
    <source>
        <strain evidence="9 10">ATCC BAA-1881</strain>
    </source>
</reference>
<comment type="subcellular location">
    <subcellularLocation>
        <location evidence="1 7">Cell membrane</location>
        <topology evidence="1 7">Multi-pass membrane protein</topology>
    </subcellularLocation>
</comment>
<evidence type="ECO:0000256" key="7">
    <source>
        <dbReference type="RuleBase" id="RU363032"/>
    </source>
</evidence>
<keyword evidence="6 7" id="KW-0472">Membrane</keyword>
<feature type="domain" description="ABC transmembrane type-1" evidence="8">
    <location>
        <begin position="86"/>
        <end position="278"/>
    </location>
</feature>
<dbReference type="Proteomes" id="UP000248806">
    <property type="component" value="Unassembled WGS sequence"/>
</dbReference>
<dbReference type="PANTHER" id="PTHR43744">
    <property type="entry name" value="ABC TRANSPORTER PERMEASE PROTEIN MG189-RELATED-RELATED"/>
    <property type="match status" value="1"/>
</dbReference>
<accession>A0A326U499</accession>
<sequence length="292" mass="32009">MAVSVSTSRMSGAKKAKISRTINAIITHAVLIISGLVWIYPFIWTVANSLKTPEDFISNSLNLIPSSPQWSNYTQAWEEASFGQFFMNTAIITITSVFFTVIITAMAGFVLARTSFPGKKLILGIIAVTFFLPHGYTIIPIFDVVQRLGLLNTLTGIILVQTAGGMIFNTFLFMGYFSTLDRELEYAARVDGANFHQLFWRVMFPLARPMIATVGLFAFVSSWNSFLIPLVFTLGVPELRTLAVGLYAFIGEASTDWTLLCAASVIALLPIILVFVVAQKQIINAVAGAVKS</sequence>
<evidence type="ECO:0000256" key="1">
    <source>
        <dbReference type="ARBA" id="ARBA00004651"/>
    </source>
</evidence>
<comment type="caution">
    <text evidence="9">The sequence shown here is derived from an EMBL/GenBank/DDBJ whole genome shotgun (WGS) entry which is preliminary data.</text>
</comment>
<keyword evidence="10" id="KW-1185">Reference proteome</keyword>
<keyword evidence="5 7" id="KW-1133">Transmembrane helix</keyword>
<dbReference type="Gene3D" id="1.10.3720.10">
    <property type="entry name" value="MetI-like"/>
    <property type="match status" value="1"/>
</dbReference>
<keyword evidence="4 7" id="KW-0812">Transmembrane</keyword>
<evidence type="ECO:0000256" key="4">
    <source>
        <dbReference type="ARBA" id="ARBA00022692"/>
    </source>
</evidence>
<dbReference type="GO" id="GO:0005886">
    <property type="term" value="C:plasma membrane"/>
    <property type="evidence" value="ECO:0007669"/>
    <property type="project" value="UniProtKB-SubCell"/>
</dbReference>
<dbReference type="SUPFAM" id="SSF161098">
    <property type="entry name" value="MetI-like"/>
    <property type="match status" value="1"/>
</dbReference>
<feature type="transmembrane region" description="Helical" evidence="7">
    <location>
        <begin position="121"/>
        <end position="142"/>
    </location>
</feature>
<keyword evidence="3" id="KW-1003">Cell membrane</keyword>
<protein>
    <submittedName>
        <fullName evidence="9">Raffinose/stachyose/melibiose transport system permease protein</fullName>
    </submittedName>
</protein>
<dbReference type="CDD" id="cd06261">
    <property type="entry name" value="TM_PBP2"/>
    <property type="match status" value="1"/>
</dbReference>
<name>A0A326U499_THEHA</name>
<dbReference type="PANTHER" id="PTHR43744:SF3">
    <property type="entry name" value="LACTOSE TRANSPORT SYSTEM PERMEASE PROTEIN LACG"/>
    <property type="match status" value="1"/>
</dbReference>
<evidence type="ECO:0000256" key="2">
    <source>
        <dbReference type="ARBA" id="ARBA00022448"/>
    </source>
</evidence>
<dbReference type="RefSeq" id="WP_111323918.1">
    <property type="nucleotide sequence ID" value="NZ_BIFX01000001.1"/>
</dbReference>
<organism evidence="9 10">
    <name type="scientific">Thermosporothrix hazakensis</name>
    <dbReference type="NCBI Taxonomy" id="644383"/>
    <lineage>
        <taxon>Bacteria</taxon>
        <taxon>Bacillati</taxon>
        <taxon>Chloroflexota</taxon>
        <taxon>Ktedonobacteria</taxon>
        <taxon>Ktedonobacterales</taxon>
        <taxon>Thermosporotrichaceae</taxon>
        <taxon>Thermosporothrix</taxon>
    </lineage>
</organism>
<comment type="similarity">
    <text evidence="7">Belongs to the binding-protein-dependent transport system permease family.</text>
</comment>
<dbReference type="PROSITE" id="PS50928">
    <property type="entry name" value="ABC_TM1"/>
    <property type="match status" value="1"/>
</dbReference>
<gene>
    <name evidence="9" type="ORF">EI42_03560</name>
</gene>
<evidence type="ECO:0000259" key="8">
    <source>
        <dbReference type="PROSITE" id="PS50928"/>
    </source>
</evidence>
<dbReference type="InterPro" id="IPR000515">
    <property type="entry name" value="MetI-like"/>
</dbReference>
<evidence type="ECO:0000256" key="5">
    <source>
        <dbReference type="ARBA" id="ARBA00022989"/>
    </source>
</evidence>
<dbReference type="InterPro" id="IPR035906">
    <property type="entry name" value="MetI-like_sf"/>
</dbReference>
<dbReference type="GO" id="GO:0055085">
    <property type="term" value="P:transmembrane transport"/>
    <property type="evidence" value="ECO:0007669"/>
    <property type="project" value="InterPro"/>
</dbReference>
<evidence type="ECO:0000256" key="3">
    <source>
        <dbReference type="ARBA" id="ARBA00022475"/>
    </source>
</evidence>